<dbReference type="CDD" id="cd03768">
    <property type="entry name" value="SR_ResInv"/>
    <property type="match status" value="1"/>
</dbReference>
<dbReference type="Gene3D" id="3.90.1750.20">
    <property type="entry name" value="Putative Large Serine Recombinase, Chain B, Domain 2"/>
    <property type="match status" value="2"/>
</dbReference>
<dbReference type="Pfam" id="PF07508">
    <property type="entry name" value="Recombinase"/>
    <property type="match status" value="1"/>
</dbReference>
<reference evidence="4 5" key="1">
    <citation type="submission" date="2016-05" db="EMBL/GenBank/DDBJ databases">
        <title>Microbial solvent formation.</title>
        <authorList>
            <person name="Poehlein A."/>
            <person name="Montoya Solano J.D."/>
            <person name="Flitsch S."/>
            <person name="Krabben P."/>
            <person name="Duerre P."/>
            <person name="Daniel R."/>
        </authorList>
    </citation>
    <scope>NUCLEOTIDE SEQUENCE [LARGE SCALE GENOMIC DNA]</scope>
    <source>
        <strain evidence="4 5">L1-8</strain>
    </source>
</reference>
<evidence type="ECO:0000256" key="1">
    <source>
        <dbReference type="SAM" id="Coils"/>
    </source>
</evidence>
<dbReference type="PROSITE" id="PS51736">
    <property type="entry name" value="RECOMBINASES_3"/>
    <property type="match status" value="1"/>
</dbReference>
<feature type="domain" description="Recombinase" evidence="3">
    <location>
        <begin position="159"/>
        <end position="323"/>
    </location>
</feature>
<dbReference type="Proteomes" id="UP000191154">
    <property type="component" value="Unassembled WGS sequence"/>
</dbReference>
<gene>
    <name evidence="4" type="primary">hin</name>
    <name evidence="4" type="ORF">CLOSAC_42200</name>
</gene>
<feature type="domain" description="Resolvase/invertase-type recombinase catalytic" evidence="2">
    <location>
        <begin position="2"/>
        <end position="151"/>
    </location>
</feature>
<evidence type="ECO:0000313" key="4">
    <source>
        <dbReference type="EMBL" id="OOM06790.1"/>
    </source>
</evidence>
<dbReference type="RefSeq" id="WP_077867199.1">
    <property type="nucleotide sequence ID" value="NZ_LZYZ01000009.1"/>
</dbReference>
<dbReference type="GO" id="GO:0003677">
    <property type="term" value="F:DNA binding"/>
    <property type="evidence" value="ECO:0007669"/>
    <property type="project" value="InterPro"/>
</dbReference>
<dbReference type="Pfam" id="PF13408">
    <property type="entry name" value="Zn_ribbon_recom"/>
    <property type="match status" value="1"/>
</dbReference>
<dbReference type="GO" id="GO:0000150">
    <property type="term" value="F:DNA strand exchange activity"/>
    <property type="evidence" value="ECO:0007669"/>
    <property type="project" value="InterPro"/>
</dbReference>
<dbReference type="InterPro" id="IPR006119">
    <property type="entry name" value="Resolv_N"/>
</dbReference>
<dbReference type="InterPro" id="IPR036162">
    <property type="entry name" value="Resolvase-like_N_sf"/>
</dbReference>
<evidence type="ECO:0000313" key="5">
    <source>
        <dbReference type="Proteomes" id="UP000191154"/>
    </source>
</evidence>
<dbReference type="SUPFAM" id="SSF53041">
    <property type="entry name" value="Resolvase-like"/>
    <property type="match status" value="1"/>
</dbReference>
<dbReference type="PANTHER" id="PTHR30461:SF23">
    <property type="entry name" value="DNA RECOMBINASE-RELATED"/>
    <property type="match status" value="1"/>
</dbReference>
<dbReference type="InterPro" id="IPR025827">
    <property type="entry name" value="Zn_ribbon_recom_dom"/>
</dbReference>
<keyword evidence="1" id="KW-0175">Coiled coil</keyword>
<proteinExistence type="predicted"/>
<feature type="coiled-coil region" evidence="1">
    <location>
        <begin position="423"/>
        <end position="489"/>
    </location>
</feature>
<dbReference type="PANTHER" id="PTHR30461">
    <property type="entry name" value="DNA-INVERTASE FROM LAMBDOID PROPHAGE"/>
    <property type="match status" value="1"/>
</dbReference>
<comment type="caution">
    <text evidence="4">The sequence shown here is derived from an EMBL/GenBank/DDBJ whole genome shotgun (WGS) entry which is preliminary data.</text>
</comment>
<protein>
    <submittedName>
        <fullName evidence="4">DNA-invertase hin</fullName>
    </submittedName>
</protein>
<evidence type="ECO:0000259" key="2">
    <source>
        <dbReference type="PROSITE" id="PS51736"/>
    </source>
</evidence>
<organism evidence="4 5">
    <name type="scientific">Clostridium saccharobutylicum</name>
    <dbReference type="NCBI Taxonomy" id="169679"/>
    <lineage>
        <taxon>Bacteria</taxon>
        <taxon>Bacillati</taxon>
        <taxon>Bacillota</taxon>
        <taxon>Clostridia</taxon>
        <taxon>Eubacteriales</taxon>
        <taxon>Clostridiaceae</taxon>
        <taxon>Clostridium</taxon>
    </lineage>
</organism>
<accession>A0A1S8MRJ1</accession>
<dbReference type="Pfam" id="PF00239">
    <property type="entry name" value="Resolvase"/>
    <property type="match status" value="1"/>
</dbReference>
<dbReference type="InterPro" id="IPR011109">
    <property type="entry name" value="DNA_bind_recombinase_dom"/>
</dbReference>
<dbReference type="SMART" id="SM00857">
    <property type="entry name" value="Resolvase"/>
    <property type="match status" value="1"/>
</dbReference>
<dbReference type="EMBL" id="LZYZ01000009">
    <property type="protein sequence ID" value="OOM06790.1"/>
    <property type="molecule type" value="Genomic_DNA"/>
</dbReference>
<dbReference type="AlphaFoldDB" id="A0A1S8MRJ1"/>
<dbReference type="InterPro" id="IPR038109">
    <property type="entry name" value="DNA_bind_recomb_sf"/>
</dbReference>
<evidence type="ECO:0000259" key="3">
    <source>
        <dbReference type="PROSITE" id="PS51737"/>
    </source>
</evidence>
<dbReference type="PROSITE" id="PS51737">
    <property type="entry name" value="RECOMBINASE_DNA_BIND"/>
    <property type="match status" value="1"/>
</dbReference>
<sequence>MNVAIYSRKSKFTGKGESIENQVQMCKDYLLNQNRNNETYEFLIYEDEGFSGGNTNRPEFQRLMKDVALKKFDMLICYRLDRISRNVADFSSTLETLQRYNVDFVSIREQFDTSSPMGRAMIYIASVFAQLERETIAERVKDNMLELSKSGRWLGGTPPLGYKSSPVTYYDENMTEHSMAKLSTDEEELELVKLIYSKYLELKSLSALEAYLLQNYYKTRTGSNFRKSSLKSILTNPVYAKSSEEIFDYLSSQGMTLCGEPDNIHGFLTYNKLKTVYSKDGNHGREFRDTSDWIVAVSKHNGIIESEDWLKVQKMYSVNSDKFTVSARSHNALLTGILKCAKCGSAMRILHGPVSKKTGTKLYYYACTLKKDSKGSRCDNQNGKVDMIDPIVINAIKDLGKNKEDFINDLIEKTNKRKKTLIKSSLENNLDSLIKQKKTQIDNLLNKLSLNPDLEDFIIPKIKEIKEELNNLNNNLNTSNNKIEEINMDELSLSFIKCLLEKCSIIDTLTHDEIKELIRGLTENITWNGTTGDLNINFIGSKSDKKK</sequence>
<name>A0A1S8MRJ1_CLOSA</name>
<dbReference type="Gene3D" id="3.40.50.1390">
    <property type="entry name" value="Resolvase, N-terminal catalytic domain"/>
    <property type="match status" value="1"/>
</dbReference>
<dbReference type="InterPro" id="IPR050639">
    <property type="entry name" value="SSR_resolvase"/>
</dbReference>